<reference evidence="2" key="1">
    <citation type="submission" date="2016-11" db="UniProtKB">
        <authorList>
            <consortium name="WormBaseParasite"/>
        </authorList>
    </citation>
    <scope>IDENTIFICATION</scope>
</reference>
<organism evidence="1 2">
    <name type="scientific">Steinernema glaseri</name>
    <dbReference type="NCBI Taxonomy" id="37863"/>
    <lineage>
        <taxon>Eukaryota</taxon>
        <taxon>Metazoa</taxon>
        <taxon>Ecdysozoa</taxon>
        <taxon>Nematoda</taxon>
        <taxon>Chromadorea</taxon>
        <taxon>Rhabditida</taxon>
        <taxon>Tylenchina</taxon>
        <taxon>Panagrolaimomorpha</taxon>
        <taxon>Strongyloidoidea</taxon>
        <taxon>Steinernematidae</taxon>
        <taxon>Steinernema</taxon>
    </lineage>
</organism>
<accession>A0A1I7Z763</accession>
<sequence>MSHREGRYCLDKIAIVYRTLNVATIRANSGTRSATNFCGTDNRAIEGRFREEMRRREERFRIPEQTNGTQYTNAARRAVDRNRICIDASRKVP</sequence>
<dbReference type="Proteomes" id="UP000095287">
    <property type="component" value="Unplaced"/>
</dbReference>
<protein>
    <submittedName>
        <fullName evidence="2">Integrase catalytic domain-containing protein</fullName>
    </submittedName>
</protein>
<evidence type="ECO:0000313" key="1">
    <source>
        <dbReference type="Proteomes" id="UP000095287"/>
    </source>
</evidence>
<evidence type="ECO:0000313" key="2">
    <source>
        <dbReference type="WBParaSite" id="L893_g23549.t1"/>
    </source>
</evidence>
<keyword evidence="1" id="KW-1185">Reference proteome</keyword>
<name>A0A1I7Z763_9BILA</name>
<proteinExistence type="predicted"/>
<dbReference type="WBParaSite" id="L893_g23549.t1">
    <property type="protein sequence ID" value="L893_g23549.t1"/>
    <property type="gene ID" value="L893_g23549"/>
</dbReference>
<dbReference type="AlphaFoldDB" id="A0A1I7Z763"/>